<sequence>MSLESRSDDGVPELTARVVRASFPKGTLAIRIREVLGTLFTDEDFAGAFPDRGRPAISPGALALVSVLQYAEGLSDRQAADQVRARMDWKFLLGLELDDPGFDFTVLGDFRSRLITHGLEERVLEVVLARLSDAGLLRAGGRQRTDSTHVLAAVRTLNRMEFVGETLRAALEVLAAAAPNWLTPLISPAWVERYGAKVDNYRFPKGENVRREWAEQVGRDGFALLDAIDDTAAPVWLREVPAVRVMCRAWAEQYHRDGQGVRWREGKDLPPARDRLSSPYDMDVHYGIKRGSGWCGYKVHLSETCEPDAPHLITNVETTNATVNDTEVTATIHQHLARRELAPHEHVVDAGYVTAAHILAAREDHGIDLVGPVGIDTHHSGRDTQVPDLTQAGFTTNWDARNVICPHGAVSASWSQQRKASGTPIVRVRFALADCDPCPLRARCTKAANGKWGRSLTLLPREQQQILEERRAEQQTDAWKERYAVRAGVEGTISQAVRRTHLRRTPYRGQSKTHLANILSAAALNITRVDAWLNGIPTRLHPRLPPRTPHPRGMTRTREPIYGFPNGVVHAREETLLWTALTVRFPRVRTVDLSLDASGSRCTP</sequence>
<dbReference type="EMBL" id="JBGOSP010000028">
    <property type="protein sequence ID" value="MFA3841768.1"/>
    <property type="molecule type" value="Genomic_DNA"/>
</dbReference>
<dbReference type="InterPro" id="IPR008490">
    <property type="entry name" value="Transposase_InsH_N"/>
</dbReference>
<evidence type="ECO:0000313" key="3">
    <source>
        <dbReference type="EMBL" id="MFA3841768.1"/>
    </source>
</evidence>
<evidence type="ECO:0000313" key="4">
    <source>
        <dbReference type="Proteomes" id="UP001571476"/>
    </source>
</evidence>
<evidence type="ECO:0000259" key="1">
    <source>
        <dbReference type="Pfam" id="PF05598"/>
    </source>
</evidence>
<keyword evidence="4" id="KW-1185">Reference proteome</keyword>
<evidence type="ECO:0000259" key="2">
    <source>
        <dbReference type="Pfam" id="PF13751"/>
    </source>
</evidence>
<dbReference type="PANTHER" id="PTHR35604">
    <property type="entry name" value="TRANSPOSASE INSH FOR INSERTION SEQUENCE ELEMENT IS5A-RELATED"/>
    <property type="match status" value="1"/>
</dbReference>
<proteinExistence type="predicted"/>
<organism evidence="3 4">
    <name type="scientific">Streptomyces aureus</name>
    <dbReference type="NCBI Taxonomy" id="193461"/>
    <lineage>
        <taxon>Bacteria</taxon>
        <taxon>Bacillati</taxon>
        <taxon>Actinomycetota</taxon>
        <taxon>Actinomycetes</taxon>
        <taxon>Kitasatosporales</taxon>
        <taxon>Streptomycetaceae</taxon>
        <taxon>Streptomyces</taxon>
    </lineage>
</organism>
<name>A0ABV4SXI1_9ACTN</name>
<dbReference type="InterPro" id="IPR025668">
    <property type="entry name" value="Tnp_DDE_dom"/>
</dbReference>
<dbReference type="Pfam" id="PF05598">
    <property type="entry name" value="DUF772"/>
    <property type="match status" value="1"/>
</dbReference>
<protein>
    <submittedName>
        <fullName evidence="3">IS1182 family transposase</fullName>
    </submittedName>
</protein>
<reference evidence="3 4" key="1">
    <citation type="submission" date="2024-08" db="EMBL/GenBank/DDBJ databases">
        <title>Genome sequence of Streptomyces aureus CACIA-1.46HGO.</title>
        <authorList>
            <person name="Evangelista-Martinez Z."/>
        </authorList>
    </citation>
    <scope>NUCLEOTIDE SEQUENCE [LARGE SCALE GENOMIC DNA]</scope>
    <source>
        <strain evidence="3 4">CACIA-1.46HGO</strain>
    </source>
</reference>
<dbReference type="InterPro" id="IPR047629">
    <property type="entry name" value="IS1182_transpos"/>
</dbReference>
<dbReference type="Proteomes" id="UP001571476">
    <property type="component" value="Unassembled WGS sequence"/>
</dbReference>
<gene>
    <name evidence="3" type="ORF">ACEG43_37210</name>
</gene>
<comment type="caution">
    <text evidence="3">The sequence shown here is derived from an EMBL/GenBank/DDBJ whole genome shotgun (WGS) entry which is preliminary data.</text>
</comment>
<dbReference type="Pfam" id="PF13751">
    <property type="entry name" value="DDE_Tnp_1_6"/>
    <property type="match status" value="1"/>
</dbReference>
<feature type="domain" description="Transposase DDE" evidence="2">
    <location>
        <begin position="404"/>
        <end position="528"/>
    </location>
</feature>
<feature type="domain" description="Transposase InsH N-terminal" evidence="1">
    <location>
        <begin position="20"/>
        <end position="113"/>
    </location>
</feature>
<dbReference type="NCBIfam" id="NF033551">
    <property type="entry name" value="transpos_IS1182"/>
    <property type="match status" value="1"/>
</dbReference>
<dbReference type="PANTHER" id="PTHR35604:SF2">
    <property type="entry name" value="TRANSPOSASE INSH FOR INSERTION SEQUENCE ELEMENT IS5A-RELATED"/>
    <property type="match status" value="1"/>
</dbReference>
<accession>A0ABV4SXI1</accession>